<dbReference type="AlphaFoldDB" id="A0A8J5T9D3"/>
<evidence type="ECO:0000313" key="2">
    <source>
        <dbReference type="Proteomes" id="UP000729402"/>
    </source>
</evidence>
<gene>
    <name evidence="1" type="ORF">GUJ93_ZPchr0006g44554</name>
</gene>
<comment type="caution">
    <text evidence="1">The sequence shown here is derived from an EMBL/GenBank/DDBJ whole genome shotgun (WGS) entry which is preliminary data.</text>
</comment>
<reference evidence="1" key="1">
    <citation type="journal article" date="2021" name="bioRxiv">
        <title>Whole Genome Assembly and Annotation of Northern Wild Rice, Zizania palustris L., Supports a Whole Genome Duplication in the Zizania Genus.</title>
        <authorList>
            <person name="Haas M."/>
            <person name="Kono T."/>
            <person name="Macchietto M."/>
            <person name="Millas R."/>
            <person name="McGilp L."/>
            <person name="Shao M."/>
            <person name="Duquette J."/>
            <person name="Hirsch C.N."/>
            <person name="Kimball J."/>
        </authorList>
    </citation>
    <scope>NUCLEOTIDE SEQUENCE</scope>
    <source>
        <tissue evidence="1">Fresh leaf tissue</tissue>
    </source>
</reference>
<organism evidence="1 2">
    <name type="scientific">Zizania palustris</name>
    <name type="common">Northern wild rice</name>
    <dbReference type="NCBI Taxonomy" id="103762"/>
    <lineage>
        <taxon>Eukaryota</taxon>
        <taxon>Viridiplantae</taxon>
        <taxon>Streptophyta</taxon>
        <taxon>Embryophyta</taxon>
        <taxon>Tracheophyta</taxon>
        <taxon>Spermatophyta</taxon>
        <taxon>Magnoliopsida</taxon>
        <taxon>Liliopsida</taxon>
        <taxon>Poales</taxon>
        <taxon>Poaceae</taxon>
        <taxon>BOP clade</taxon>
        <taxon>Oryzoideae</taxon>
        <taxon>Oryzeae</taxon>
        <taxon>Zizaniinae</taxon>
        <taxon>Zizania</taxon>
    </lineage>
</organism>
<keyword evidence="2" id="KW-1185">Reference proteome</keyword>
<proteinExistence type="predicted"/>
<protein>
    <submittedName>
        <fullName evidence="1">Uncharacterized protein</fullName>
    </submittedName>
</protein>
<dbReference type="EMBL" id="JAAALK010000283">
    <property type="protein sequence ID" value="KAG8076073.1"/>
    <property type="molecule type" value="Genomic_DNA"/>
</dbReference>
<sequence length="156" mass="17121">MDGAGRSWTFPVYIVSNELADGLPGDEEDLPPDGGNPHPFDGVVLPGEPVWVQQWVGDQQLQMPFQHVPVHEHEAEDEHLFGEPMVDDVQSVQNAMQEIVPIPLPPASPPRPPIRFVYSRRNRKAEDEIRKGKSVISPASAIASTSNAGKGKENCL</sequence>
<reference evidence="1" key="2">
    <citation type="submission" date="2021-02" db="EMBL/GenBank/DDBJ databases">
        <authorList>
            <person name="Kimball J.A."/>
            <person name="Haas M.W."/>
            <person name="Macchietto M."/>
            <person name="Kono T."/>
            <person name="Duquette J."/>
            <person name="Shao M."/>
        </authorList>
    </citation>
    <scope>NUCLEOTIDE SEQUENCE</scope>
    <source>
        <tissue evidence="1">Fresh leaf tissue</tissue>
    </source>
</reference>
<dbReference type="Proteomes" id="UP000729402">
    <property type="component" value="Unassembled WGS sequence"/>
</dbReference>
<evidence type="ECO:0000313" key="1">
    <source>
        <dbReference type="EMBL" id="KAG8076073.1"/>
    </source>
</evidence>
<accession>A0A8J5T9D3</accession>
<name>A0A8J5T9D3_ZIZPA</name>